<evidence type="ECO:0000313" key="2">
    <source>
        <dbReference type="EMBL" id="KAG8467713.1"/>
    </source>
</evidence>
<keyword evidence="3" id="KW-1185">Reference proteome</keyword>
<comment type="caution">
    <text evidence="2">The sequence shown here is derived from an EMBL/GenBank/DDBJ whole genome shotgun (WGS) entry which is preliminary data.</text>
</comment>
<dbReference type="PROSITE" id="PS51112">
    <property type="entry name" value="AMMECR1"/>
    <property type="match status" value="1"/>
</dbReference>
<dbReference type="AlphaFoldDB" id="A0A8J5XMH4"/>
<sequence length="205" mass="22849">MVGGGRGATVEHCVHAFDALHSHFRRAECPPPAFATDEEYPLFVTWNKRDGDGHAQLRGCIGSLRAQPVLAIKDYALSSALQDRRFPPIDEAEVPLLECTVSLLTDFEVARAWDDWELGRHGVWIDFVDPQGSARNATYLPDVPPEQGWSKHETIDSLVRKAGYHGAITNRLRGAIRLTRYQSTLSKLSYVEYTQICARSGAATR</sequence>
<accession>A0A8J5XMH4</accession>
<dbReference type="InterPro" id="IPR002733">
    <property type="entry name" value="AMMECR1_domain"/>
</dbReference>
<dbReference type="PANTHER" id="PTHR13016">
    <property type="entry name" value="AMMECR1 HOMOLOG"/>
    <property type="match status" value="1"/>
</dbReference>
<dbReference type="InterPro" id="IPR036071">
    <property type="entry name" value="AMMECR1_dom_sf"/>
</dbReference>
<evidence type="ECO:0000313" key="3">
    <source>
        <dbReference type="Proteomes" id="UP000751190"/>
    </source>
</evidence>
<dbReference type="PANTHER" id="PTHR13016:SF0">
    <property type="entry name" value="AMME SYNDROME CANDIDATE GENE 1 PROTEIN"/>
    <property type="match status" value="1"/>
</dbReference>
<dbReference type="Pfam" id="PF01871">
    <property type="entry name" value="AMMECR1"/>
    <property type="match status" value="1"/>
</dbReference>
<dbReference type="InterPro" id="IPR027485">
    <property type="entry name" value="AMMECR1_N"/>
</dbReference>
<gene>
    <name evidence="2" type="ORF">KFE25_006765</name>
</gene>
<evidence type="ECO:0000259" key="1">
    <source>
        <dbReference type="PROSITE" id="PS51112"/>
    </source>
</evidence>
<protein>
    <recommendedName>
        <fullName evidence="1">AMMECR1 domain-containing protein</fullName>
    </recommendedName>
</protein>
<dbReference type="SUPFAM" id="SSF143447">
    <property type="entry name" value="AMMECR1-like"/>
    <property type="match status" value="1"/>
</dbReference>
<dbReference type="Proteomes" id="UP000751190">
    <property type="component" value="Unassembled WGS sequence"/>
</dbReference>
<proteinExistence type="predicted"/>
<name>A0A8J5XMH4_DIALT</name>
<dbReference type="OMA" id="LFITWNK"/>
<dbReference type="NCBIfam" id="TIGR00296">
    <property type="entry name" value="TIGR00296 family protein"/>
    <property type="match status" value="1"/>
</dbReference>
<dbReference type="InterPro" id="IPR023473">
    <property type="entry name" value="AMMECR1"/>
</dbReference>
<feature type="domain" description="AMMECR1" evidence="1">
    <location>
        <begin position="3"/>
        <end position="197"/>
    </location>
</feature>
<reference evidence="2" key="1">
    <citation type="submission" date="2021-05" db="EMBL/GenBank/DDBJ databases">
        <title>The genome of the haptophyte Pavlova lutheri (Diacronema luteri, Pavlovales) - a model for lipid biosynthesis in eukaryotic algae.</title>
        <authorList>
            <person name="Hulatt C.J."/>
            <person name="Posewitz M.C."/>
        </authorList>
    </citation>
    <scope>NUCLEOTIDE SEQUENCE</scope>
    <source>
        <strain evidence="2">NIVA-4/92</strain>
    </source>
</reference>
<dbReference type="EMBL" id="JAGTXO010000005">
    <property type="protein sequence ID" value="KAG8467713.1"/>
    <property type="molecule type" value="Genomic_DNA"/>
</dbReference>
<dbReference type="Gene3D" id="3.30.700.20">
    <property type="entry name" value="Hypothetical protein ph0010, domain 1"/>
    <property type="match status" value="1"/>
</dbReference>
<organism evidence="2 3">
    <name type="scientific">Diacronema lutheri</name>
    <name type="common">Unicellular marine alga</name>
    <name type="synonym">Monochrysis lutheri</name>
    <dbReference type="NCBI Taxonomy" id="2081491"/>
    <lineage>
        <taxon>Eukaryota</taxon>
        <taxon>Haptista</taxon>
        <taxon>Haptophyta</taxon>
        <taxon>Pavlovophyceae</taxon>
        <taxon>Pavlovales</taxon>
        <taxon>Pavlovaceae</taxon>
        <taxon>Diacronema</taxon>
    </lineage>
</organism>
<dbReference type="OrthoDB" id="24630at2759"/>